<accession>A0ABR4L5E7</accession>
<evidence type="ECO:0000313" key="2">
    <source>
        <dbReference type="EMBL" id="KAL2859773.1"/>
    </source>
</evidence>
<keyword evidence="3" id="KW-1185">Reference proteome</keyword>
<reference evidence="2 3" key="1">
    <citation type="submission" date="2024-07" db="EMBL/GenBank/DDBJ databases">
        <title>Section-level genome sequencing and comparative genomics of Aspergillus sections Usti and Cavernicolus.</title>
        <authorList>
            <consortium name="Lawrence Berkeley National Laboratory"/>
            <person name="Nybo J.L."/>
            <person name="Vesth T.C."/>
            <person name="Theobald S."/>
            <person name="Frisvad J.C."/>
            <person name="Larsen T.O."/>
            <person name="Kjaerboelling I."/>
            <person name="Rothschild-Mancinelli K."/>
            <person name="Lyhne E.K."/>
            <person name="Kogle M.E."/>
            <person name="Barry K."/>
            <person name="Clum A."/>
            <person name="Na H."/>
            <person name="Ledsgaard L."/>
            <person name="Lin J."/>
            <person name="Lipzen A."/>
            <person name="Kuo A."/>
            <person name="Riley R."/>
            <person name="Mondo S."/>
            <person name="Labutti K."/>
            <person name="Haridas S."/>
            <person name="Pangalinan J."/>
            <person name="Salamov A.A."/>
            <person name="Simmons B.A."/>
            <person name="Magnuson J.K."/>
            <person name="Chen J."/>
            <person name="Drula E."/>
            <person name="Henrissat B."/>
            <person name="Wiebenga A."/>
            <person name="Lubbers R.J."/>
            <person name="Gomes A.C."/>
            <person name="Macurrencykelacurrency M.R."/>
            <person name="Stajich J."/>
            <person name="Grigoriev I.V."/>
            <person name="Mortensen U.H."/>
            <person name="De Vries R.P."/>
            <person name="Baker S.E."/>
            <person name="Andersen M.R."/>
        </authorList>
    </citation>
    <scope>NUCLEOTIDE SEQUENCE [LARGE SCALE GENOMIC DNA]</scope>
    <source>
        <strain evidence="2 3">CBS 449.75</strain>
    </source>
</reference>
<proteinExistence type="predicted"/>
<organism evidence="2 3">
    <name type="scientific">Aspergillus lucknowensis</name>
    <dbReference type="NCBI Taxonomy" id="176173"/>
    <lineage>
        <taxon>Eukaryota</taxon>
        <taxon>Fungi</taxon>
        <taxon>Dikarya</taxon>
        <taxon>Ascomycota</taxon>
        <taxon>Pezizomycotina</taxon>
        <taxon>Eurotiomycetes</taxon>
        <taxon>Eurotiomycetidae</taxon>
        <taxon>Eurotiales</taxon>
        <taxon>Aspergillaceae</taxon>
        <taxon>Aspergillus</taxon>
        <taxon>Aspergillus subgen. Nidulantes</taxon>
    </lineage>
</organism>
<gene>
    <name evidence="2" type="ORF">BJX67DRAFT_368819</name>
</gene>
<name>A0ABR4L5E7_9EURO</name>
<feature type="compositionally biased region" description="Polar residues" evidence="1">
    <location>
        <begin position="1"/>
        <end position="20"/>
    </location>
</feature>
<feature type="region of interest" description="Disordered" evidence="1">
    <location>
        <begin position="1"/>
        <end position="35"/>
    </location>
</feature>
<dbReference type="Proteomes" id="UP001610432">
    <property type="component" value="Unassembled WGS sequence"/>
</dbReference>
<comment type="caution">
    <text evidence="2">The sequence shown here is derived from an EMBL/GenBank/DDBJ whole genome shotgun (WGS) entry which is preliminary data.</text>
</comment>
<sequence>MQDGNSPRETSLPSLSQTASRAPHPSAGAASTATPDAILTDGTAAVRLFVVDVGFPSPKDRTASTDQLFHPPSLDVQPGDSVLFHLHGPYVLYLSKQDDLCQAPRLSQNTVSPGQDVSSYQFSVQSRENLWFSASLVDQPQDCNNHTVFVLNSNE</sequence>
<dbReference type="EMBL" id="JBFXLQ010000129">
    <property type="protein sequence ID" value="KAL2859773.1"/>
    <property type="molecule type" value="Genomic_DNA"/>
</dbReference>
<dbReference type="RefSeq" id="XP_070880329.1">
    <property type="nucleotide sequence ID" value="XM_071030676.1"/>
</dbReference>
<dbReference type="GeneID" id="98145748"/>
<protein>
    <submittedName>
        <fullName evidence="2">Uncharacterized protein</fullName>
    </submittedName>
</protein>
<evidence type="ECO:0000256" key="1">
    <source>
        <dbReference type="SAM" id="MobiDB-lite"/>
    </source>
</evidence>
<evidence type="ECO:0000313" key="3">
    <source>
        <dbReference type="Proteomes" id="UP001610432"/>
    </source>
</evidence>